<dbReference type="SUPFAM" id="SSF142823">
    <property type="entry name" value="ComB-like"/>
    <property type="match status" value="1"/>
</dbReference>
<evidence type="ECO:0000256" key="8">
    <source>
        <dbReference type="HAMAP-Rule" id="MF_00490"/>
    </source>
</evidence>
<reference evidence="9" key="1">
    <citation type="submission" date="2023-06" db="EMBL/GenBank/DDBJ databases">
        <title>Genomic of Parafulvivirga corallium.</title>
        <authorList>
            <person name="Wang G."/>
        </authorList>
    </citation>
    <scope>NUCLEOTIDE SEQUENCE</scope>
    <source>
        <strain evidence="9">BMA10</strain>
    </source>
</reference>
<sequence>MKNIDVCLSPDLIHLYDLRDKTAVVVDILRATSCMTAGFANEVQHIVPFAKLEECKKMRDQGYLIAGERNGQKVDGFDLGNSPFDYMDQSVKGKSIAVTTTNGTLAISKSLDASKVVIASFLNKTAIANYLRGVEKDIVVVCAGWKGKFNLEDTLFAGALVESLKDFARPSCDAPMAAQALYNQAKDDLYDFLKDSSHAQRLQKFNVTEDIKFCLQEDKFEVVPVLNGKEIVDLKRV</sequence>
<proteinExistence type="inferred from homology"/>
<comment type="similarity">
    <text evidence="2 8">Belongs to the ComB family.</text>
</comment>
<dbReference type="HAMAP" id="MF_00490">
    <property type="entry name" value="ComB"/>
    <property type="match status" value="1"/>
</dbReference>
<evidence type="ECO:0000256" key="5">
    <source>
        <dbReference type="ARBA" id="ARBA00022801"/>
    </source>
</evidence>
<comment type="cofactor">
    <cofactor evidence="1 8">
        <name>Mg(2+)</name>
        <dbReference type="ChEBI" id="CHEBI:18420"/>
    </cofactor>
</comment>
<dbReference type="Proteomes" id="UP001172082">
    <property type="component" value="Unassembled WGS sequence"/>
</dbReference>
<dbReference type="PANTHER" id="PTHR37311">
    <property type="entry name" value="2-PHOSPHOSULFOLACTATE PHOSPHATASE-RELATED"/>
    <property type="match status" value="1"/>
</dbReference>
<evidence type="ECO:0000313" key="9">
    <source>
        <dbReference type="EMBL" id="MDN5203445.1"/>
    </source>
</evidence>
<dbReference type="InterPro" id="IPR036702">
    <property type="entry name" value="ComB-like_sf"/>
</dbReference>
<organism evidence="9 10">
    <name type="scientific">Splendidivirga corallicola</name>
    <dbReference type="NCBI Taxonomy" id="3051826"/>
    <lineage>
        <taxon>Bacteria</taxon>
        <taxon>Pseudomonadati</taxon>
        <taxon>Bacteroidota</taxon>
        <taxon>Cytophagia</taxon>
        <taxon>Cytophagales</taxon>
        <taxon>Splendidivirgaceae</taxon>
        <taxon>Splendidivirga</taxon>
    </lineage>
</organism>
<accession>A0ABT8KVF2</accession>
<dbReference type="Pfam" id="PF04029">
    <property type="entry name" value="2-ph_phosp"/>
    <property type="match status" value="1"/>
</dbReference>
<evidence type="ECO:0000256" key="3">
    <source>
        <dbReference type="ARBA" id="ARBA00012953"/>
    </source>
</evidence>
<dbReference type="EC" id="3.1.3.71" evidence="3 8"/>
<comment type="catalytic activity">
    <reaction evidence="7 8">
        <text>(2R)-O-phospho-3-sulfolactate + H2O = (2R)-3-sulfolactate + phosphate</text>
        <dbReference type="Rhea" id="RHEA:23416"/>
        <dbReference type="ChEBI" id="CHEBI:15377"/>
        <dbReference type="ChEBI" id="CHEBI:15597"/>
        <dbReference type="ChEBI" id="CHEBI:43474"/>
        <dbReference type="ChEBI" id="CHEBI:58738"/>
        <dbReference type="EC" id="3.1.3.71"/>
    </reaction>
</comment>
<dbReference type="InterPro" id="IPR005238">
    <property type="entry name" value="ComB-like"/>
</dbReference>
<evidence type="ECO:0000313" key="10">
    <source>
        <dbReference type="Proteomes" id="UP001172082"/>
    </source>
</evidence>
<dbReference type="PANTHER" id="PTHR37311:SF1">
    <property type="entry name" value="2-PHOSPHOSULFOLACTATE PHOSPHATASE-RELATED"/>
    <property type="match status" value="1"/>
</dbReference>
<dbReference type="EMBL" id="JAUJEA010000007">
    <property type="protein sequence ID" value="MDN5203445.1"/>
    <property type="molecule type" value="Genomic_DNA"/>
</dbReference>
<evidence type="ECO:0000256" key="1">
    <source>
        <dbReference type="ARBA" id="ARBA00001946"/>
    </source>
</evidence>
<keyword evidence="6 8" id="KW-0460">Magnesium</keyword>
<evidence type="ECO:0000256" key="4">
    <source>
        <dbReference type="ARBA" id="ARBA00021948"/>
    </source>
</evidence>
<protein>
    <recommendedName>
        <fullName evidence="4 8">Probable 2-phosphosulfolactate phosphatase</fullName>
        <ecNumber evidence="3 8">3.1.3.71</ecNumber>
    </recommendedName>
</protein>
<dbReference type="RefSeq" id="WP_346753467.1">
    <property type="nucleotide sequence ID" value="NZ_JAUJEA010000007.1"/>
</dbReference>
<gene>
    <name evidence="8" type="primary">comB</name>
    <name evidence="9" type="ORF">QQ008_18810</name>
</gene>
<evidence type="ECO:0000256" key="7">
    <source>
        <dbReference type="ARBA" id="ARBA00033711"/>
    </source>
</evidence>
<comment type="caution">
    <text evidence="9">The sequence shown here is derived from an EMBL/GenBank/DDBJ whole genome shotgun (WGS) entry which is preliminary data.</text>
</comment>
<keyword evidence="5 8" id="KW-0378">Hydrolase</keyword>
<name>A0ABT8KVF2_9BACT</name>
<dbReference type="Gene3D" id="3.90.1560.10">
    <property type="entry name" value="ComB-like"/>
    <property type="match status" value="1"/>
</dbReference>
<evidence type="ECO:0000256" key="6">
    <source>
        <dbReference type="ARBA" id="ARBA00022842"/>
    </source>
</evidence>
<keyword evidence="10" id="KW-1185">Reference proteome</keyword>
<evidence type="ECO:0000256" key="2">
    <source>
        <dbReference type="ARBA" id="ARBA00009997"/>
    </source>
</evidence>